<dbReference type="SMART" id="SM00387">
    <property type="entry name" value="HATPase_c"/>
    <property type="match status" value="1"/>
</dbReference>
<evidence type="ECO:0000256" key="8">
    <source>
        <dbReference type="ARBA" id="ARBA00022777"/>
    </source>
</evidence>
<gene>
    <name evidence="16" type="ORF">MNBD_GAMMA25-1604</name>
</gene>
<dbReference type="SUPFAM" id="SSF47384">
    <property type="entry name" value="Homodimeric domain of signal transducing histidine kinase"/>
    <property type="match status" value="1"/>
</dbReference>
<comment type="subcellular location">
    <subcellularLocation>
        <location evidence="2">Cell membrane</location>
    </subcellularLocation>
</comment>
<keyword evidence="4" id="KW-1003">Cell membrane</keyword>
<reference evidence="16" key="1">
    <citation type="submission" date="2018-06" db="EMBL/GenBank/DDBJ databases">
        <authorList>
            <person name="Zhirakovskaya E."/>
        </authorList>
    </citation>
    <scope>NUCLEOTIDE SEQUENCE</scope>
</reference>
<dbReference type="SMART" id="SM00448">
    <property type="entry name" value="REC"/>
    <property type="match status" value="1"/>
</dbReference>
<organism evidence="16">
    <name type="scientific">hydrothermal vent metagenome</name>
    <dbReference type="NCBI Taxonomy" id="652676"/>
    <lineage>
        <taxon>unclassified sequences</taxon>
        <taxon>metagenomes</taxon>
        <taxon>ecological metagenomes</taxon>
    </lineage>
</organism>
<dbReference type="InterPro" id="IPR003660">
    <property type="entry name" value="HAMP_dom"/>
</dbReference>
<feature type="domain" description="Response regulatory" evidence="14">
    <location>
        <begin position="3"/>
        <end position="123"/>
    </location>
</feature>
<dbReference type="Gene3D" id="1.10.287.130">
    <property type="match status" value="1"/>
</dbReference>
<dbReference type="InterPro" id="IPR004358">
    <property type="entry name" value="Sig_transdc_His_kin-like_C"/>
</dbReference>
<dbReference type="InterPro" id="IPR036097">
    <property type="entry name" value="HisK_dim/P_sf"/>
</dbReference>
<keyword evidence="12" id="KW-1133">Transmembrane helix</keyword>
<sequence length="480" mass="53839">MKQILVVEDNPDISFLVSMHLRDIGVHVDIANEGNEGLRRALAEPYDLVILDLMLPGKELFHDLMIINPAIEVYLLDSQAKILAYSAPQGHVKREALNLPVIKQFLSQGNSYPLLGEDPRSLKRYKVFSAAEIRDDKGLAGYLYIILAGEAYDSVIELVKGSYILKFTASLLIAGLLLVLLFGLLGFFVLTHRLRKLASIMTAYRQGKQDELKRYPFKGKVSDEVDQLILSFNQMADRIDTQLDELRRNDATRREMVANVSHDLRTPLTSLHGYIETLLLKDKSLSQAERQQYLEIANNQSKQLIGLVTELFELARLDSCETLLDVEPFSLSELIQDVQQKFELDAKKQNITLSSDYGNDIPFAYGDIGMIQRVLDNLLQNAFRHTPKGGNITLSIDANAENISVKVADNGCGIPAEDLTNIFDRFYREEKSRQSSASNAGLGLAIVKRILDLHGTGITASSYLRQGTTFVFQVPVYQNQ</sequence>
<comment type="catalytic activity">
    <reaction evidence="1">
        <text>ATP + protein L-histidine = ADP + protein N-phospho-L-histidine.</text>
        <dbReference type="EC" id="2.7.13.3"/>
    </reaction>
</comment>
<keyword evidence="11 12" id="KW-0472">Membrane</keyword>
<dbReference type="PROSITE" id="PS50109">
    <property type="entry name" value="HIS_KIN"/>
    <property type="match status" value="1"/>
</dbReference>
<evidence type="ECO:0000256" key="11">
    <source>
        <dbReference type="ARBA" id="ARBA00023136"/>
    </source>
</evidence>
<evidence type="ECO:0000259" key="15">
    <source>
        <dbReference type="PROSITE" id="PS50885"/>
    </source>
</evidence>
<dbReference type="PROSITE" id="PS50110">
    <property type="entry name" value="RESPONSE_REGULATORY"/>
    <property type="match status" value="1"/>
</dbReference>
<name>A0A3B1BYA8_9ZZZZ</name>
<evidence type="ECO:0000256" key="4">
    <source>
        <dbReference type="ARBA" id="ARBA00022475"/>
    </source>
</evidence>
<dbReference type="AlphaFoldDB" id="A0A3B1BYA8"/>
<dbReference type="PRINTS" id="PR00344">
    <property type="entry name" value="BCTRLSENSOR"/>
</dbReference>
<accession>A0A3B1BYA8</accession>
<evidence type="ECO:0000256" key="10">
    <source>
        <dbReference type="ARBA" id="ARBA00023012"/>
    </source>
</evidence>
<dbReference type="GO" id="GO:0016036">
    <property type="term" value="P:cellular response to phosphate starvation"/>
    <property type="evidence" value="ECO:0007669"/>
    <property type="project" value="TreeGrafter"/>
</dbReference>
<evidence type="ECO:0000256" key="5">
    <source>
        <dbReference type="ARBA" id="ARBA00022553"/>
    </source>
</evidence>
<evidence type="ECO:0000256" key="1">
    <source>
        <dbReference type="ARBA" id="ARBA00000085"/>
    </source>
</evidence>
<protein>
    <recommendedName>
        <fullName evidence="3">histidine kinase</fullName>
        <ecNumber evidence="3">2.7.13.3</ecNumber>
    </recommendedName>
</protein>
<keyword evidence="6" id="KW-0808">Transferase</keyword>
<dbReference type="EMBL" id="UOFY01000067">
    <property type="protein sequence ID" value="VAX11395.1"/>
    <property type="molecule type" value="Genomic_DNA"/>
</dbReference>
<keyword evidence="10" id="KW-0902">Two-component regulatory system</keyword>
<dbReference type="Pfam" id="PF00512">
    <property type="entry name" value="HisKA"/>
    <property type="match status" value="1"/>
</dbReference>
<dbReference type="PANTHER" id="PTHR45453:SF1">
    <property type="entry name" value="PHOSPHATE REGULON SENSOR PROTEIN PHOR"/>
    <property type="match status" value="1"/>
</dbReference>
<dbReference type="Gene3D" id="6.10.340.10">
    <property type="match status" value="1"/>
</dbReference>
<feature type="domain" description="HAMP" evidence="15">
    <location>
        <begin position="188"/>
        <end position="244"/>
    </location>
</feature>
<dbReference type="SUPFAM" id="SSF55874">
    <property type="entry name" value="ATPase domain of HSP90 chaperone/DNA topoisomerase II/histidine kinase"/>
    <property type="match status" value="1"/>
</dbReference>
<dbReference type="PANTHER" id="PTHR45453">
    <property type="entry name" value="PHOSPHATE REGULON SENSOR PROTEIN PHOR"/>
    <property type="match status" value="1"/>
</dbReference>
<dbReference type="PROSITE" id="PS50885">
    <property type="entry name" value="HAMP"/>
    <property type="match status" value="1"/>
</dbReference>
<evidence type="ECO:0000256" key="7">
    <source>
        <dbReference type="ARBA" id="ARBA00022741"/>
    </source>
</evidence>
<dbReference type="InterPro" id="IPR005467">
    <property type="entry name" value="His_kinase_dom"/>
</dbReference>
<dbReference type="SMART" id="SM00388">
    <property type="entry name" value="HisKA"/>
    <property type="match status" value="1"/>
</dbReference>
<evidence type="ECO:0000259" key="14">
    <source>
        <dbReference type="PROSITE" id="PS50110"/>
    </source>
</evidence>
<dbReference type="Pfam" id="PF02518">
    <property type="entry name" value="HATPase_c"/>
    <property type="match status" value="1"/>
</dbReference>
<dbReference type="FunFam" id="1.10.287.130:FF:000008">
    <property type="entry name" value="Two-component sensor histidine kinase"/>
    <property type="match status" value="1"/>
</dbReference>
<dbReference type="SUPFAM" id="SSF52172">
    <property type="entry name" value="CheY-like"/>
    <property type="match status" value="1"/>
</dbReference>
<keyword evidence="5" id="KW-0597">Phosphoprotein</keyword>
<dbReference type="CDD" id="cd00075">
    <property type="entry name" value="HATPase"/>
    <property type="match status" value="1"/>
</dbReference>
<dbReference type="CDD" id="cd00082">
    <property type="entry name" value="HisKA"/>
    <property type="match status" value="1"/>
</dbReference>
<dbReference type="SMART" id="SM00304">
    <property type="entry name" value="HAMP"/>
    <property type="match status" value="1"/>
</dbReference>
<keyword evidence="8 16" id="KW-0418">Kinase</keyword>
<dbReference type="GO" id="GO:0004721">
    <property type="term" value="F:phosphoprotein phosphatase activity"/>
    <property type="evidence" value="ECO:0007669"/>
    <property type="project" value="TreeGrafter"/>
</dbReference>
<dbReference type="Gene3D" id="3.40.50.2300">
    <property type="match status" value="1"/>
</dbReference>
<dbReference type="InterPro" id="IPR050351">
    <property type="entry name" value="BphY/WalK/GraS-like"/>
</dbReference>
<dbReference type="GO" id="GO:0000155">
    <property type="term" value="F:phosphorelay sensor kinase activity"/>
    <property type="evidence" value="ECO:0007669"/>
    <property type="project" value="InterPro"/>
</dbReference>
<dbReference type="InterPro" id="IPR011006">
    <property type="entry name" value="CheY-like_superfamily"/>
</dbReference>
<proteinExistence type="predicted"/>
<dbReference type="GO" id="GO:0005524">
    <property type="term" value="F:ATP binding"/>
    <property type="evidence" value="ECO:0007669"/>
    <property type="project" value="UniProtKB-KW"/>
</dbReference>
<dbReference type="Pfam" id="PF00072">
    <property type="entry name" value="Response_reg"/>
    <property type="match status" value="1"/>
</dbReference>
<dbReference type="FunFam" id="3.30.565.10:FF:000006">
    <property type="entry name" value="Sensor histidine kinase WalK"/>
    <property type="match status" value="1"/>
</dbReference>
<dbReference type="GO" id="GO:0005886">
    <property type="term" value="C:plasma membrane"/>
    <property type="evidence" value="ECO:0007669"/>
    <property type="project" value="UniProtKB-SubCell"/>
</dbReference>
<evidence type="ECO:0000256" key="6">
    <source>
        <dbReference type="ARBA" id="ARBA00022679"/>
    </source>
</evidence>
<evidence type="ECO:0000256" key="2">
    <source>
        <dbReference type="ARBA" id="ARBA00004236"/>
    </source>
</evidence>
<evidence type="ECO:0000256" key="9">
    <source>
        <dbReference type="ARBA" id="ARBA00022840"/>
    </source>
</evidence>
<feature type="transmembrane region" description="Helical" evidence="12">
    <location>
        <begin position="167"/>
        <end position="191"/>
    </location>
</feature>
<evidence type="ECO:0000259" key="13">
    <source>
        <dbReference type="PROSITE" id="PS50109"/>
    </source>
</evidence>
<evidence type="ECO:0000313" key="16">
    <source>
        <dbReference type="EMBL" id="VAX11395.1"/>
    </source>
</evidence>
<dbReference type="CDD" id="cd06225">
    <property type="entry name" value="HAMP"/>
    <property type="match status" value="1"/>
</dbReference>
<evidence type="ECO:0000256" key="3">
    <source>
        <dbReference type="ARBA" id="ARBA00012438"/>
    </source>
</evidence>
<dbReference type="EC" id="2.7.13.3" evidence="3"/>
<dbReference type="Gene3D" id="3.30.565.10">
    <property type="entry name" value="Histidine kinase-like ATPase, C-terminal domain"/>
    <property type="match status" value="1"/>
</dbReference>
<dbReference type="InterPro" id="IPR001789">
    <property type="entry name" value="Sig_transdc_resp-reg_receiver"/>
</dbReference>
<dbReference type="InterPro" id="IPR003594">
    <property type="entry name" value="HATPase_dom"/>
</dbReference>
<keyword evidence="7" id="KW-0547">Nucleotide-binding</keyword>
<dbReference type="InterPro" id="IPR036890">
    <property type="entry name" value="HATPase_C_sf"/>
</dbReference>
<keyword evidence="12" id="KW-0812">Transmembrane</keyword>
<evidence type="ECO:0000256" key="12">
    <source>
        <dbReference type="SAM" id="Phobius"/>
    </source>
</evidence>
<feature type="domain" description="Histidine kinase" evidence="13">
    <location>
        <begin position="259"/>
        <end position="478"/>
    </location>
</feature>
<dbReference type="InterPro" id="IPR003661">
    <property type="entry name" value="HisK_dim/P_dom"/>
</dbReference>
<keyword evidence="9" id="KW-0067">ATP-binding</keyword>